<name>A0AA39HV94_9BILA</name>
<protein>
    <recommendedName>
        <fullName evidence="5">TIL domain-containing protein</fullName>
    </recommendedName>
</protein>
<dbReference type="GO" id="GO:0004867">
    <property type="term" value="F:serine-type endopeptidase inhibitor activity"/>
    <property type="evidence" value="ECO:0007669"/>
    <property type="project" value="UniProtKB-KW"/>
</dbReference>
<dbReference type="InterPro" id="IPR051368">
    <property type="entry name" value="SerProtInhib-TIL_Domain"/>
</dbReference>
<keyword evidence="2" id="KW-0722">Serine protease inhibitor</keyword>
<evidence type="ECO:0000313" key="6">
    <source>
        <dbReference type="EMBL" id="KAK0412687.1"/>
    </source>
</evidence>
<accession>A0AA39HV94</accession>
<sequence>MLLVLFISLHAIGLLAQTTPRCGENEFWNPVATCEDTCQNRNLHLCLIMSHPQCTCIEGYIRQVENGKCIRVQDCPCTSTPVCPENEFWNTRATCDDTCQAPNAHLCKIATHSKCTCVDGYVREKANGKCIPLKSCPPCLKGTKNGC</sequence>
<dbReference type="InterPro" id="IPR002919">
    <property type="entry name" value="TIL_dom"/>
</dbReference>
<dbReference type="AlphaFoldDB" id="A0AA39HV94"/>
<dbReference type="InterPro" id="IPR036084">
    <property type="entry name" value="Ser_inhib-like_sf"/>
</dbReference>
<comment type="caution">
    <text evidence="6">The sequence shown here is derived from an EMBL/GenBank/DDBJ whole genome shotgun (WGS) entry which is preliminary data.</text>
</comment>
<dbReference type="EMBL" id="JAUCMV010000003">
    <property type="protein sequence ID" value="KAK0412687.1"/>
    <property type="molecule type" value="Genomic_DNA"/>
</dbReference>
<feature type="signal peptide" evidence="4">
    <location>
        <begin position="1"/>
        <end position="16"/>
    </location>
</feature>
<evidence type="ECO:0000256" key="2">
    <source>
        <dbReference type="ARBA" id="ARBA00022900"/>
    </source>
</evidence>
<feature type="domain" description="TIL" evidence="5">
    <location>
        <begin position="83"/>
        <end position="136"/>
    </location>
</feature>
<keyword evidence="3" id="KW-1015">Disulfide bond</keyword>
<dbReference type="Proteomes" id="UP001175271">
    <property type="component" value="Unassembled WGS sequence"/>
</dbReference>
<keyword evidence="1" id="KW-0646">Protease inhibitor</keyword>
<feature type="domain" description="TIL" evidence="5">
    <location>
        <begin position="22"/>
        <end position="75"/>
    </location>
</feature>
<proteinExistence type="predicted"/>
<organism evidence="6 7">
    <name type="scientific">Steinernema hermaphroditum</name>
    <dbReference type="NCBI Taxonomy" id="289476"/>
    <lineage>
        <taxon>Eukaryota</taxon>
        <taxon>Metazoa</taxon>
        <taxon>Ecdysozoa</taxon>
        <taxon>Nematoda</taxon>
        <taxon>Chromadorea</taxon>
        <taxon>Rhabditida</taxon>
        <taxon>Tylenchina</taxon>
        <taxon>Panagrolaimomorpha</taxon>
        <taxon>Strongyloidoidea</taxon>
        <taxon>Steinernematidae</taxon>
        <taxon>Steinernema</taxon>
    </lineage>
</organism>
<gene>
    <name evidence="6" type="ORF">QR680_006353</name>
</gene>
<dbReference type="PANTHER" id="PTHR23259:SF70">
    <property type="entry name" value="ACCESSORY GLAND PROTEIN ACP62F-RELATED"/>
    <property type="match status" value="1"/>
</dbReference>
<keyword evidence="7" id="KW-1185">Reference proteome</keyword>
<evidence type="ECO:0000259" key="5">
    <source>
        <dbReference type="Pfam" id="PF01826"/>
    </source>
</evidence>
<keyword evidence="4" id="KW-0732">Signal</keyword>
<evidence type="ECO:0000313" key="7">
    <source>
        <dbReference type="Proteomes" id="UP001175271"/>
    </source>
</evidence>
<evidence type="ECO:0000256" key="3">
    <source>
        <dbReference type="ARBA" id="ARBA00023157"/>
    </source>
</evidence>
<dbReference type="Gene3D" id="2.10.25.10">
    <property type="entry name" value="Laminin"/>
    <property type="match status" value="2"/>
</dbReference>
<dbReference type="SUPFAM" id="SSF57567">
    <property type="entry name" value="Serine protease inhibitors"/>
    <property type="match status" value="2"/>
</dbReference>
<reference evidence="6" key="1">
    <citation type="submission" date="2023-06" db="EMBL/GenBank/DDBJ databases">
        <title>Genomic analysis of the entomopathogenic nematode Steinernema hermaphroditum.</title>
        <authorList>
            <person name="Schwarz E.M."/>
            <person name="Heppert J.K."/>
            <person name="Baniya A."/>
            <person name="Schwartz H.T."/>
            <person name="Tan C.-H."/>
            <person name="Antoshechkin I."/>
            <person name="Sternberg P.W."/>
            <person name="Goodrich-Blair H."/>
            <person name="Dillman A.R."/>
        </authorList>
    </citation>
    <scope>NUCLEOTIDE SEQUENCE</scope>
    <source>
        <strain evidence="6">PS9179</strain>
        <tissue evidence="6">Whole animal</tissue>
    </source>
</reference>
<feature type="chain" id="PRO_5041294382" description="TIL domain-containing protein" evidence="4">
    <location>
        <begin position="17"/>
        <end position="147"/>
    </location>
</feature>
<dbReference type="Pfam" id="PF01826">
    <property type="entry name" value="TIL"/>
    <property type="match status" value="2"/>
</dbReference>
<evidence type="ECO:0000256" key="4">
    <source>
        <dbReference type="SAM" id="SignalP"/>
    </source>
</evidence>
<dbReference type="PANTHER" id="PTHR23259">
    <property type="entry name" value="RIDDLE"/>
    <property type="match status" value="1"/>
</dbReference>
<dbReference type="CDD" id="cd19941">
    <property type="entry name" value="TIL"/>
    <property type="match status" value="2"/>
</dbReference>
<evidence type="ECO:0000256" key="1">
    <source>
        <dbReference type="ARBA" id="ARBA00022690"/>
    </source>
</evidence>